<dbReference type="Pfam" id="PF10823">
    <property type="entry name" value="DUF2568"/>
    <property type="match status" value="1"/>
</dbReference>
<keyword evidence="1" id="KW-0812">Transmembrane</keyword>
<evidence type="ECO:0000313" key="2">
    <source>
        <dbReference type="EMBL" id="SDT60070.1"/>
    </source>
</evidence>
<keyword evidence="1" id="KW-1133">Transmembrane helix</keyword>
<dbReference type="InterPro" id="IPR021214">
    <property type="entry name" value="DUF2568"/>
</dbReference>
<dbReference type="Proteomes" id="UP000199679">
    <property type="component" value="Chromosome I"/>
</dbReference>
<dbReference type="EMBL" id="LT629740">
    <property type="protein sequence ID" value="SDT60070.1"/>
    <property type="molecule type" value="Genomic_DNA"/>
</dbReference>
<dbReference type="AlphaFoldDB" id="A0A1H2BNY6"/>
<accession>A0A1H2BNY6</accession>
<proteinExistence type="predicted"/>
<gene>
    <name evidence="2" type="ORF">SAMN05216490_4252</name>
</gene>
<reference evidence="2 3" key="1">
    <citation type="submission" date="2016-10" db="EMBL/GenBank/DDBJ databases">
        <authorList>
            <person name="de Groot N.N."/>
        </authorList>
    </citation>
    <scope>NUCLEOTIDE SEQUENCE [LARGE SCALE GENOMIC DNA]</scope>
    <source>
        <strain evidence="2 3">MP1X4</strain>
    </source>
</reference>
<dbReference type="OrthoDB" id="4557830at2"/>
<feature type="transmembrane region" description="Helical" evidence="1">
    <location>
        <begin position="36"/>
        <end position="56"/>
    </location>
</feature>
<evidence type="ECO:0000256" key="1">
    <source>
        <dbReference type="SAM" id="Phobius"/>
    </source>
</evidence>
<protein>
    <submittedName>
        <fullName evidence="2">Uncharacterized protein</fullName>
    </submittedName>
</protein>
<feature type="transmembrane region" description="Helical" evidence="1">
    <location>
        <begin position="93"/>
        <end position="110"/>
    </location>
</feature>
<organism evidence="2 3">
    <name type="scientific">Mucilaginibacter mallensis</name>
    <dbReference type="NCBI Taxonomy" id="652787"/>
    <lineage>
        <taxon>Bacteria</taxon>
        <taxon>Pseudomonadati</taxon>
        <taxon>Bacteroidota</taxon>
        <taxon>Sphingobacteriia</taxon>
        <taxon>Sphingobacteriales</taxon>
        <taxon>Sphingobacteriaceae</taxon>
        <taxon>Mucilaginibacter</taxon>
    </lineage>
</organism>
<feature type="transmembrane region" description="Helical" evidence="1">
    <location>
        <begin position="12"/>
        <end position="30"/>
    </location>
</feature>
<name>A0A1H2BNY6_MUCMA</name>
<keyword evidence="1" id="KW-0472">Membrane</keyword>
<sequence>MNKNPINLAVRFLLELVILAALGMWGWHLFVGWEQYAAALILPAIAATLWGVFRIPNDPGAAPVKTPGLIRLLMELSLFALTVWILFTLNHITLSYIIAAIVIVHYAVSYDRTWAMLRNKSYNGFAK</sequence>
<feature type="transmembrane region" description="Helical" evidence="1">
    <location>
        <begin position="68"/>
        <end position="87"/>
    </location>
</feature>
<dbReference type="RefSeq" id="WP_091377789.1">
    <property type="nucleotide sequence ID" value="NZ_LT629740.1"/>
</dbReference>
<evidence type="ECO:0000313" key="3">
    <source>
        <dbReference type="Proteomes" id="UP000199679"/>
    </source>
</evidence>
<keyword evidence="3" id="KW-1185">Reference proteome</keyword>
<dbReference type="STRING" id="652787.SAMN05216490_4252"/>